<evidence type="ECO:0000256" key="1">
    <source>
        <dbReference type="SAM" id="MobiDB-lite"/>
    </source>
</evidence>
<proteinExistence type="predicted"/>
<sequence>MPAQATPGAAPGRHHAGLGLHIAQDLVRRRGGTLTLGNRDGGGLRAQVRLPLEGPGAA</sequence>
<name>A0A848FIG6_9BURK</name>
<evidence type="ECO:0000313" key="3">
    <source>
        <dbReference type="Proteomes" id="UP000574067"/>
    </source>
</evidence>
<evidence type="ECO:0000313" key="2">
    <source>
        <dbReference type="EMBL" id="NML18675.1"/>
    </source>
</evidence>
<dbReference type="SUPFAM" id="SSF55874">
    <property type="entry name" value="ATPase domain of HSP90 chaperone/DNA topoisomerase II/histidine kinase"/>
    <property type="match status" value="1"/>
</dbReference>
<dbReference type="RefSeq" id="WP_169163559.1">
    <property type="nucleotide sequence ID" value="NZ_JABBFW010000037.1"/>
</dbReference>
<feature type="region of interest" description="Disordered" evidence="1">
    <location>
        <begin position="33"/>
        <end position="58"/>
    </location>
</feature>
<protein>
    <recommendedName>
        <fullName evidence="4">Histidine kinase</fullName>
    </recommendedName>
</protein>
<accession>A0A848FIG6</accession>
<evidence type="ECO:0008006" key="4">
    <source>
        <dbReference type="Google" id="ProtNLM"/>
    </source>
</evidence>
<dbReference type="AlphaFoldDB" id="A0A848FIG6"/>
<dbReference type="InterPro" id="IPR036890">
    <property type="entry name" value="HATPase_C_sf"/>
</dbReference>
<organism evidence="2 3">
    <name type="scientific">Azohydromonas caseinilytica</name>
    <dbReference type="NCBI Taxonomy" id="2728836"/>
    <lineage>
        <taxon>Bacteria</taxon>
        <taxon>Pseudomonadati</taxon>
        <taxon>Pseudomonadota</taxon>
        <taxon>Betaproteobacteria</taxon>
        <taxon>Burkholderiales</taxon>
        <taxon>Sphaerotilaceae</taxon>
        <taxon>Azohydromonas</taxon>
    </lineage>
</organism>
<comment type="caution">
    <text evidence="2">The sequence shown here is derived from an EMBL/GenBank/DDBJ whole genome shotgun (WGS) entry which is preliminary data.</text>
</comment>
<reference evidence="2 3" key="1">
    <citation type="submission" date="2020-04" db="EMBL/GenBank/DDBJ databases">
        <title>Azohydromonas sp. isolated from soil.</title>
        <authorList>
            <person name="Dahal R.H."/>
        </authorList>
    </citation>
    <scope>NUCLEOTIDE SEQUENCE [LARGE SCALE GENOMIC DNA]</scope>
    <source>
        <strain evidence="2 3">G-1-1-14</strain>
    </source>
</reference>
<dbReference type="Gene3D" id="3.30.565.10">
    <property type="entry name" value="Histidine kinase-like ATPase, C-terminal domain"/>
    <property type="match status" value="1"/>
</dbReference>
<keyword evidence="3" id="KW-1185">Reference proteome</keyword>
<gene>
    <name evidence="2" type="ORF">HHL10_27270</name>
</gene>
<dbReference type="EMBL" id="JABBFW010000037">
    <property type="protein sequence ID" value="NML18675.1"/>
    <property type="molecule type" value="Genomic_DNA"/>
</dbReference>
<dbReference type="Proteomes" id="UP000574067">
    <property type="component" value="Unassembled WGS sequence"/>
</dbReference>